<evidence type="ECO:0000313" key="2">
    <source>
        <dbReference type="EMBL" id="KAF2209914.1"/>
    </source>
</evidence>
<proteinExistence type="predicted"/>
<dbReference type="Pfam" id="PF00583">
    <property type="entry name" value="Acetyltransf_1"/>
    <property type="match status" value="1"/>
</dbReference>
<dbReference type="EMBL" id="ML992684">
    <property type="protein sequence ID" value="KAF2209914.1"/>
    <property type="molecule type" value="Genomic_DNA"/>
</dbReference>
<dbReference type="AlphaFoldDB" id="A0A6A6F942"/>
<dbReference type="InterPro" id="IPR000182">
    <property type="entry name" value="GNAT_dom"/>
</dbReference>
<dbReference type="PANTHER" id="PTHR42791:SF1">
    <property type="entry name" value="N-ACETYLTRANSFERASE DOMAIN-CONTAINING PROTEIN"/>
    <property type="match status" value="1"/>
</dbReference>
<reference evidence="2" key="1">
    <citation type="journal article" date="2020" name="Stud. Mycol.">
        <title>101 Dothideomycetes genomes: a test case for predicting lifestyles and emergence of pathogens.</title>
        <authorList>
            <person name="Haridas S."/>
            <person name="Albert R."/>
            <person name="Binder M."/>
            <person name="Bloem J."/>
            <person name="Labutti K."/>
            <person name="Salamov A."/>
            <person name="Andreopoulos B."/>
            <person name="Baker S."/>
            <person name="Barry K."/>
            <person name="Bills G."/>
            <person name="Bluhm B."/>
            <person name="Cannon C."/>
            <person name="Castanera R."/>
            <person name="Culley D."/>
            <person name="Daum C."/>
            <person name="Ezra D."/>
            <person name="Gonzalez J."/>
            <person name="Henrissat B."/>
            <person name="Kuo A."/>
            <person name="Liang C."/>
            <person name="Lipzen A."/>
            <person name="Lutzoni F."/>
            <person name="Magnuson J."/>
            <person name="Mondo S."/>
            <person name="Nolan M."/>
            <person name="Ohm R."/>
            <person name="Pangilinan J."/>
            <person name="Park H.-J."/>
            <person name="Ramirez L."/>
            <person name="Alfaro M."/>
            <person name="Sun H."/>
            <person name="Tritt A."/>
            <person name="Yoshinaga Y."/>
            <person name="Zwiers L.-H."/>
            <person name="Turgeon B."/>
            <person name="Goodwin S."/>
            <person name="Spatafora J."/>
            <person name="Crous P."/>
            <person name="Grigoriev I."/>
        </authorList>
    </citation>
    <scope>NUCLEOTIDE SEQUENCE</scope>
    <source>
        <strain evidence="2">SCOH1-5</strain>
    </source>
</reference>
<keyword evidence="3" id="KW-1185">Reference proteome</keyword>
<dbReference type="Proteomes" id="UP000799539">
    <property type="component" value="Unassembled WGS sequence"/>
</dbReference>
<feature type="domain" description="N-acetyltransferase" evidence="1">
    <location>
        <begin position="138"/>
        <end position="195"/>
    </location>
</feature>
<name>A0A6A6F942_9PEZI</name>
<dbReference type="GO" id="GO:0016747">
    <property type="term" value="F:acyltransferase activity, transferring groups other than amino-acyl groups"/>
    <property type="evidence" value="ECO:0007669"/>
    <property type="project" value="InterPro"/>
</dbReference>
<protein>
    <recommendedName>
        <fullName evidence="1">N-acetyltransferase domain-containing protein</fullName>
    </recommendedName>
</protein>
<evidence type="ECO:0000313" key="3">
    <source>
        <dbReference type="Proteomes" id="UP000799539"/>
    </source>
</evidence>
<dbReference type="OrthoDB" id="544277at2759"/>
<gene>
    <name evidence="2" type="ORF">CERZMDRAFT_99972</name>
</gene>
<dbReference type="Gene3D" id="3.40.630.30">
    <property type="match status" value="1"/>
</dbReference>
<organism evidence="2 3">
    <name type="scientific">Cercospora zeae-maydis SCOH1-5</name>
    <dbReference type="NCBI Taxonomy" id="717836"/>
    <lineage>
        <taxon>Eukaryota</taxon>
        <taxon>Fungi</taxon>
        <taxon>Dikarya</taxon>
        <taxon>Ascomycota</taxon>
        <taxon>Pezizomycotina</taxon>
        <taxon>Dothideomycetes</taxon>
        <taxon>Dothideomycetidae</taxon>
        <taxon>Mycosphaerellales</taxon>
        <taxon>Mycosphaerellaceae</taxon>
        <taxon>Cercospora</taxon>
    </lineage>
</organism>
<accession>A0A6A6F942</accession>
<evidence type="ECO:0000259" key="1">
    <source>
        <dbReference type="Pfam" id="PF00583"/>
    </source>
</evidence>
<dbReference type="InterPro" id="IPR052523">
    <property type="entry name" value="Trichothecene_AcTrans"/>
</dbReference>
<sequence>MANTNPPSVIQITDGGKEYKPRTAPLFAKIFRNDPTIRYMLSSLPVSQRQAYMEEWFQTILKAAAISDAVFQEADDWSCMAVWLKPGTKVVTLRAIVDPAFIRTVFKLGLGGLKRMLFEFSSKTEAVKKRQLKKRGIERFYYLFFIGTVEEQQGRGLAKMVVKRWQERCLQEGGVPIWLEATTPRNRDVYAKCGFEVVEEITMGAGTHDAQGEIAEGGEGVKLWAMLWNPASKESSFLG</sequence>
<dbReference type="SUPFAM" id="SSF55729">
    <property type="entry name" value="Acyl-CoA N-acyltransferases (Nat)"/>
    <property type="match status" value="1"/>
</dbReference>
<dbReference type="InterPro" id="IPR016181">
    <property type="entry name" value="Acyl_CoA_acyltransferase"/>
</dbReference>
<dbReference type="PANTHER" id="PTHR42791">
    <property type="entry name" value="GNAT FAMILY ACETYLTRANSFERASE"/>
    <property type="match status" value="1"/>
</dbReference>